<evidence type="ECO:0000313" key="1">
    <source>
        <dbReference type="EMBL" id="KAF2402263.1"/>
    </source>
</evidence>
<dbReference type="EMBL" id="ML996691">
    <property type="protein sequence ID" value="KAF2402263.1"/>
    <property type="molecule type" value="Genomic_DNA"/>
</dbReference>
<dbReference type="AlphaFoldDB" id="A0A6G1I1S3"/>
<organism evidence="1 2">
    <name type="scientific">Trichodelitschia bisporula</name>
    <dbReference type="NCBI Taxonomy" id="703511"/>
    <lineage>
        <taxon>Eukaryota</taxon>
        <taxon>Fungi</taxon>
        <taxon>Dikarya</taxon>
        <taxon>Ascomycota</taxon>
        <taxon>Pezizomycotina</taxon>
        <taxon>Dothideomycetes</taxon>
        <taxon>Dothideomycetes incertae sedis</taxon>
        <taxon>Phaeotrichales</taxon>
        <taxon>Phaeotrichaceae</taxon>
        <taxon>Trichodelitschia</taxon>
    </lineage>
</organism>
<keyword evidence="2" id="KW-1185">Reference proteome</keyword>
<reference evidence="1" key="1">
    <citation type="journal article" date="2020" name="Stud. Mycol.">
        <title>101 Dothideomycetes genomes: a test case for predicting lifestyles and emergence of pathogens.</title>
        <authorList>
            <person name="Haridas S."/>
            <person name="Albert R."/>
            <person name="Binder M."/>
            <person name="Bloem J."/>
            <person name="Labutti K."/>
            <person name="Salamov A."/>
            <person name="Andreopoulos B."/>
            <person name="Baker S."/>
            <person name="Barry K."/>
            <person name="Bills G."/>
            <person name="Bluhm B."/>
            <person name="Cannon C."/>
            <person name="Castanera R."/>
            <person name="Culley D."/>
            <person name="Daum C."/>
            <person name="Ezra D."/>
            <person name="Gonzalez J."/>
            <person name="Henrissat B."/>
            <person name="Kuo A."/>
            <person name="Liang C."/>
            <person name="Lipzen A."/>
            <person name="Lutzoni F."/>
            <person name="Magnuson J."/>
            <person name="Mondo S."/>
            <person name="Nolan M."/>
            <person name="Ohm R."/>
            <person name="Pangilinan J."/>
            <person name="Park H.-J."/>
            <person name="Ramirez L."/>
            <person name="Alfaro M."/>
            <person name="Sun H."/>
            <person name="Tritt A."/>
            <person name="Yoshinaga Y."/>
            <person name="Zwiers L.-H."/>
            <person name="Turgeon B."/>
            <person name="Goodwin S."/>
            <person name="Spatafora J."/>
            <person name="Crous P."/>
            <person name="Grigoriev I."/>
        </authorList>
    </citation>
    <scope>NUCLEOTIDE SEQUENCE</scope>
    <source>
        <strain evidence="1">CBS 262.69</strain>
    </source>
</reference>
<dbReference type="Proteomes" id="UP000799640">
    <property type="component" value="Unassembled WGS sequence"/>
</dbReference>
<protein>
    <submittedName>
        <fullName evidence="1">Uncharacterized protein</fullName>
    </submittedName>
</protein>
<proteinExistence type="predicted"/>
<name>A0A6G1I1S3_9PEZI</name>
<sequence length="138" mass="14873">MPAPSSKSMKKCNPLKSLLSVAATVAVCIGPFSSTEIRLVSARSTKPAEDSPRSGENLGVRAIVTLSCNCGLQLFWKFLSTTAAIIALAMLAQGWAPYVSHVRILPQTFHLEISGNDESYMYIVGVAHEYSELIDLAD</sequence>
<gene>
    <name evidence="1" type="ORF">EJ06DRAFT_331335</name>
</gene>
<accession>A0A6G1I1S3</accession>
<evidence type="ECO:0000313" key="2">
    <source>
        <dbReference type="Proteomes" id="UP000799640"/>
    </source>
</evidence>